<feature type="region of interest" description="Disordered" evidence="1">
    <location>
        <begin position="331"/>
        <end position="358"/>
    </location>
</feature>
<accession>A0A7S0R2N6</accession>
<feature type="compositionally biased region" description="Low complexity" evidence="1">
    <location>
        <begin position="148"/>
        <end position="160"/>
    </location>
</feature>
<organism evidence="2">
    <name type="scientific">Chlamydomonas leiostraca</name>
    <dbReference type="NCBI Taxonomy" id="1034604"/>
    <lineage>
        <taxon>Eukaryota</taxon>
        <taxon>Viridiplantae</taxon>
        <taxon>Chlorophyta</taxon>
        <taxon>core chlorophytes</taxon>
        <taxon>Chlorophyceae</taxon>
        <taxon>CS clade</taxon>
        <taxon>Chlamydomonadales</taxon>
        <taxon>Chlamydomonadaceae</taxon>
        <taxon>Chlamydomonas</taxon>
    </lineage>
</organism>
<feature type="region of interest" description="Disordered" evidence="1">
    <location>
        <begin position="399"/>
        <end position="436"/>
    </location>
</feature>
<feature type="region of interest" description="Disordered" evidence="1">
    <location>
        <begin position="1"/>
        <end position="23"/>
    </location>
</feature>
<feature type="compositionally biased region" description="Low complexity" evidence="1">
    <location>
        <begin position="331"/>
        <end position="344"/>
    </location>
</feature>
<feature type="region of interest" description="Disordered" evidence="1">
    <location>
        <begin position="127"/>
        <end position="221"/>
    </location>
</feature>
<gene>
    <name evidence="2" type="ORF">CLEI1391_LOCUS1359</name>
</gene>
<feature type="compositionally biased region" description="Polar residues" evidence="1">
    <location>
        <begin position="64"/>
        <end position="75"/>
    </location>
</feature>
<feature type="compositionally biased region" description="Low complexity" evidence="1">
    <location>
        <begin position="424"/>
        <end position="436"/>
    </location>
</feature>
<feature type="compositionally biased region" description="Polar residues" evidence="1">
    <location>
        <begin position="1"/>
        <end position="13"/>
    </location>
</feature>
<dbReference type="AlphaFoldDB" id="A0A7S0R2N6"/>
<feature type="region of interest" description="Disordered" evidence="1">
    <location>
        <begin position="36"/>
        <end position="88"/>
    </location>
</feature>
<protein>
    <submittedName>
        <fullName evidence="2">Uncharacterized protein</fullName>
    </submittedName>
</protein>
<evidence type="ECO:0000256" key="1">
    <source>
        <dbReference type="SAM" id="MobiDB-lite"/>
    </source>
</evidence>
<sequence>MHSGSVLRSTRGSGQALAAPKAARTLGQRHLALVSSTSNGRHPAPSTLHIVPRHPGANLGEGPQSDTSTSYNPGTNGRAPPPTAAATASAHRVFMFDPANPGNVREVLVEPHADLEAAEEILQGVEEERAAAAHEQQQAEEQARNGLASSGGAASTTAPSVRHIPTRSPMPFRTASPMPARGAAASGSGSRVTPLGGMSRAVMGAPQPSRADGTATPSPARGLVASSQSQAAIQAAQAREAKATEMAQQLVVQLEREQARVAQLAQYEGMYREWRMRAERLESDVSVMQRAVADKDAELAHGYKLLEAAAERTRALQQALAEARAQRAALQSSSSASASQNGSGQQAGEGAGSSGESVKAMAGEVQGAILDLAAMAQALARDMSQEVVAMAPLPDTPPVPSVNDAAPGAGALSAASVMDGESVAAQAQSHQQHQHA</sequence>
<feature type="compositionally biased region" description="Low complexity" evidence="1">
    <location>
        <begin position="405"/>
        <end position="416"/>
    </location>
</feature>
<name>A0A7S0R2N6_9CHLO</name>
<dbReference type="EMBL" id="HBFB01002627">
    <property type="protein sequence ID" value="CAD8665372.1"/>
    <property type="molecule type" value="Transcribed_RNA"/>
</dbReference>
<proteinExistence type="predicted"/>
<evidence type="ECO:0000313" key="2">
    <source>
        <dbReference type="EMBL" id="CAD8665372.1"/>
    </source>
</evidence>
<reference evidence="2" key="1">
    <citation type="submission" date="2021-01" db="EMBL/GenBank/DDBJ databases">
        <authorList>
            <person name="Corre E."/>
            <person name="Pelletier E."/>
            <person name="Niang G."/>
            <person name="Scheremetjew M."/>
            <person name="Finn R."/>
            <person name="Kale V."/>
            <person name="Holt S."/>
            <person name="Cochrane G."/>
            <person name="Meng A."/>
            <person name="Brown T."/>
            <person name="Cohen L."/>
        </authorList>
    </citation>
    <scope>NUCLEOTIDE SEQUENCE</scope>
    <source>
        <strain evidence="2">SAG 11-49</strain>
    </source>
</reference>